<proteinExistence type="predicted"/>
<organism evidence="3 4">
    <name type="scientific">Aneurinibacillus danicus</name>
    <dbReference type="NCBI Taxonomy" id="267746"/>
    <lineage>
        <taxon>Bacteria</taxon>
        <taxon>Bacillati</taxon>
        <taxon>Bacillota</taxon>
        <taxon>Bacilli</taxon>
        <taxon>Bacillales</taxon>
        <taxon>Paenibacillaceae</taxon>
        <taxon>Aneurinibacillus group</taxon>
        <taxon>Aneurinibacillus</taxon>
    </lineage>
</organism>
<name>A0A511V3A1_9BACL</name>
<feature type="compositionally biased region" description="Low complexity" evidence="1">
    <location>
        <begin position="317"/>
        <end position="330"/>
    </location>
</feature>
<reference evidence="3 4" key="1">
    <citation type="submission" date="2019-07" db="EMBL/GenBank/DDBJ databases">
        <title>Whole genome shotgun sequence of Aneurinibacillus danicus NBRC 102444.</title>
        <authorList>
            <person name="Hosoyama A."/>
            <person name="Uohara A."/>
            <person name="Ohji S."/>
            <person name="Ichikawa N."/>
        </authorList>
    </citation>
    <scope>NUCLEOTIDE SEQUENCE [LARGE SCALE GENOMIC DNA]</scope>
    <source>
        <strain evidence="3 4">NBRC 102444</strain>
    </source>
</reference>
<feature type="signal peptide" evidence="2">
    <location>
        <begin position="1"/>
        <end position="23"/>
    </location>
</feature>
<dbReference type="Pfam" id="PF09580">
    <property type="entry name" value="Spore_YhcN_YlaJ"/>
    <property type="match status" value="1"/>
</dbReference>
<accession>A0A511V3A1</accession>
<evidence type="ECO:0000256" key="1">
    <source>
        <dbReference type="SAM" id="MobiDB-lite"/>
    </source>
</evidence>
<evidence type="ECO:0000313" key="4">
    <source>
        <dbReference type="Proteomes" id="UP000321157"/>
    </source>
</evidence>
<dbReference type="InterPro" id="IPR019076">
    <property type="entry name" value="Spore_lipoprot_YhcN/YlaJ-like"/>
</dbReference>
<dbReference type="PROSITE" id="PS51257">
    <property type="entry name" value="PROKAR_LIPOPROTEIN"/>
    <property type="match status" value="1"/>
</dbReference>
<gene>
    <name evidence="3" type="ORF">ADA01nite_07890</name>
</gene>
<evidence type="ECO:0008006" key="5">
    <source>
        <dbReference type="Google" id="ProtNLM"/>
    </source>
</evidence>
<feature type="chain" id="PRO_5022170795" description="Sporulation lipoprotein YhcN/YlaJ" evidence="2">
    <location>
        <begin position="24"/>
        <end position="341"/>
    </location>
</feature>
<dbReference type="AlphaFoldDB" id="A0A511V3A1"/>
<dbReference type="EMBL" id="BJXX01000037">
    <property type="protein sequence ID" value="GEN33329.1"/>
    <property type="molecule type" value="Genomic_DNA"/>
</dbReference>
<protein>
    <recommendedName>
        <fullName evidence="5">Sporulation lipoprotein YhcN/YlaJ</fullName>
    </recommendedName>
</protein>
<sequence length="341" mass="37855">MKKFFSVLSAVSLAVSLAACSPAADNARTNQYRPMNVGPNNPTGTITGYDKYHRYNNAIGYNNVGDGRYDTYRNGIIKDQTNYRPSALRDSRDRIMRTQGMNDLGVNNNGQRMYGTAGTYGTTGLYGTNGMTGYNAQQYSIYKPYTQNYNVMTRSNQPNIGYAHLGDNQTATGRTYNGTTVQNRTAPNNSTLYQGRQANYDMATPNVYVDRQMLASAVARVAKQVPGVKRTTVLTTDNQIFVGCDTSGLSPANAQKTLEKVQKGCENVSPRYYKVYTTNDQNVITKVHNNAMQMGTKTDQQFEQMIGHQANTMHKLSTNNESNKSSTSKSGMPMQMHHMKK</sequence>
<dbReference type="OrthoDB" id="2691390at2"/>
<dbReference type="Proteomes" id="UP000321157">
    <property type="component" value="Unassembled WGS sequence"/>
</dbReference>
<evidence type="ECO:0000256" key="2">
    <source>
        <dbReference type="SAM" id="SignalP"/>
    </source>
</evidence>
<feature type="region of interest" description="Disordered" evidence="1">
    <location>
        <begin position="316"/>
        <end position="341"/>
    </location>
</feature>
<evidence type="ECO:0000313" key="3">
    <source>
        <dbReference type="EMBL" id="GEN33329.1"/>
    </source>
</evidence>
<keyword evidence="2" id="KW-0732">Signal</keyword>
<keyword evidence="4" id="KW-1185">Reference proteome</keyword>
<comment type="caution">
    <text evidence="3">The sequence shown here is derived from an EMBL/GenBank/DDBJ whole genome shotgun (WGS) entry which is preliminary data.</text>
</comment>
<dbReference type="RefSeq" id="WP_146808618.1">
    <property type="nucleotide sequence ID" value="NZ_BJXX01000037.1"/>
</dbReference>